<dbReference type="EMBL" id="CAQN01001265">
    <property type="protein sequence ID" value="CCQ70658.1"/>
    <property type="molecule type" value="Genomic_DNA"/>
</dbReference>
<dbReference type="AlphaFoldDB" id="T2JXX8"/>
<organism evidence="1 2">
    <name type="scientific">Crocosphaera watsonii WH 0402</name>
    <dbReference type="NCBI Taxonomy" id="1284629"/>
    <lineage>
        <taxon>Bacteria</taxon>
        <taxon>Bacillati</taxon>
        <taxon>Cyanobacteriota</taxon>
        <taxon>Cyanophyceae</taxon>
        <taxon>Oscillatoriophycideae</taxon>
        <taxon>Chroococcales</taxon>
        <taxon>Aphanothecaceae</taxon>
        <taxon>Crocosphaera</taxon>
    </lineage>
</organism>
<proteinExistence type="predicted"/>
<protein>
    <submittedName>
        <fullName evidence="1">Uncharacterized protein</fullName>
    </submittedName>
</protein>
<sequence length="60" mass="7074">MNITETLNKINALNIEDRIFLVQAIWDSIAAEQVYPDLNEEQKKNWIPVLMILNLILIMY</sequence>
<comment type="caution">
    <text evidence="1">The sequence shown here is derived from an EMBL/GenBank/DDBJ whole genome shotgun (WGS) entry which is preliminary data.</text>
</comment>
<accession>T2JXX8</accession>
<reference evidence="1 2" key="2">
    <citation type="submission" date="2013-09" db="EMBL/GenBank/DDBJ databases">
        <title>Whole genome comparison of six Crocosphaera watsonii strains with differing phenotypes.</title>
        <authorList>
            <person name="Bench S.R."/>
            <person name="Heller P."/>
            <person name="Frank I."/>
            <person name="Arciniega M."/>
            <person name="Shilova I.N."/>
            <person name="Zehr J.P."/>
        </authorList>
    </citation>
    <scope>NUCLEOTIDE SEQUENCE [LARGE SCALE GENOMIC DNA]</scope>
    <source>
        <strain evidence="1 2">WH 0402</strain>
    </source>
</reference>
<evidence type="ECO:0000313" key="2">
    <source>
        <dbReference type="Proteomes" id="UP000018130"/>
    </source>
</evidence>
<reference evidence="1 2" key="1">
    <citation type="submission" date="2013-01" db="EMBL/GenBank/DDBJ databases">
        <authorList>
            <person name="Bench S."/>
        </authorList>
    </citation>
    <scope>NUCLEOTIDE SEQUENCE [LARGE SCALE GENOMIC DNA]</scope>
    <source>
        <strain evidence="1 2">WH 0402</strain>
    </source>
</reference>
<evidence type="ECO:0000313" key="1">
    <source>
        <dbReference type="EMBL" id="CCQ70658.1"/>
    </source>
</evidence>
<dbReference type="Proteomes" id="UP000018130">
    <property type="component" value="Unassembled WGS sequence"/>
</dbReference>
<dbReference type="InterPro" id="IPR013406">
    <property type="entry name" value="CHP02574_addiction_mod"/>
</dbReference>
<dbReference type="NCBIfam" id="TIGR02574">
    <property type="entry name" value="stabl_TIGR02574"/>
    <property type="match status" value="1"/>
</dbReference>
<gene>
    <name evidence="1" type="ORF">CWATWH0402_980</name>
</gene>
<dbReference type="Pfam" id="PF09720">
    <property type="entry name" value="Unstab_antitox"/>
    <property type="match status" value="1"/>
</dbReference>
<dbReference type="RefSeq" id="WP_231599576.1">
    <property type="nucleotide sequence ID" value="NZ_CAQN01001265.1"/>
</dbReference>
<name>T2JXX8_CROWT</name>